<organism evidence="1 2">
    <name type="scientific">Actinocatenispora thailandica</name>
    <dbReference type="NCBI Taxonomy" id="227318"/>
    <lineage>
        <taxon>Bacteria</taxon>
        <taxon>Bacillati</taxon>
        <taxon>Actinomycetota</taxon>
        <taxon>Actinomycetes</taxon>
        <taxon>Micromonosporales</taxon>
        <taxon>Micromonosporaceae</taxon>
        <taxon>Actinocatenispora</taxon>
    </lineage>
</organism>
<dbReference type="Proteomes" id="UP000611640">
    <property type="component" value="Chromosome"/>
</dbReference>
<dbReference type="AlphaFoldDB" id="A0A7R7DUF8"/>
<evidence type="ECO:0000313" key="2">
    <source>
        <dbReference type="Proteomes" id="UP000611640"/>
    </source>
</evidence>
<accession>A0A7R7DUF8</accession>
<dbReference type="SUPFAM" id="SSF56235">
    <property type="entry name" value="N-terminal nucleophile aminohydrolases (Ntn hydrolases)"/>
    <property type="match status" value="1"/>
</dbReference>
<sequence length="618" mass="65520">MFTTRPELSGDHGMVASTHWLASAAGMSVLERGGNAFDAAVTAGFLLQVVEPHLNGPGGEVPALVWPEAEQRVSVVCGQGVAPAAATVAAVRGLGVDLMPGTGLLPATVPGAFGGWLLMLERWGTWRLRDVLEPAIWYAEHGIPVLERIANTIGTVADMFRADWPTSAVTWLPAGAVPVTGGRFANPVLAATFRRVVAEAEAHGGAGRGSSRESEIEAARSAWYSGFVAEAIAEFCAGRGWRDTSGAEHTGLLTGDDLAGWRATVEEPVHLDYRDHTVYKTDSWGQGPVFLQQLALLSGFDLDAAAPAEFVHTVTESAKLAFADREAWYGDPRYADVPLTALLSKEYNEARRGLIGAAANAELRPGSPAGRTPRLPEYPGPITATAAAGVVGGVGEPTVSMPAPDSAEPGEARTGANGRVNGDTCHLDVVDRWGNMVSATPSGGWLQSSPTIPSLGFCLGTRGQMFWLQDGLPGSLRPGARPRTTLTPSFATRDGRPWLAFGTPGGDQQDQWSVNFFLSLVHSGLNLQEAIDAPMFHSMHFPSSFYPRGSRANVLLVEDRMDAATIAELRRRGHQVETQPPWSLGRLSAVARDADWPGTGFLRAAANPRGAQGYAVGR</sequence>
<dbReference type="PRINTS" id="PR01210">
    <property type="entry name" value="GGTRANSPTASE"/>
</dbReference>
<keyword evidence="2" id="KW-1185">Reference proteome</keyword>
<reference evidence="1 2" key="1">
    <citation type="submission" date="2020-08" db="EMBL/GenBank/DDBJ databases">
        <title>Whole genome shotgun sequence of Actinocatenispora thailandica NBRC 105041.</title>
        <authorList>
            <person name="Komaki H."/>
            <person name="Tamura T."/>
        </authorList>
    </citation>
    <scope>NUCLEOTIDE SEQUENCE [LARGE SCALE GENOMIC DNA]</scope>
    <source>
        <strain evidence="1 2">NBRC 105041</strain>
    </source>
</reference>
<dbReference type="KEGG" id="atl:Athai_55580"/>
<protein>
    <submittedName>
        <fullName evidence="1">Gamma-glutamyltranspeptidase</fullName>
    </submittedName>
</protein>
<dbReference type="Gene3D" id="3.60.20.40">
    <property type="match status" value="1"/>
</dbReference>
<dbReference type="EMBL" id="AP023355">
    <property type="protein sequence ID" value="BCJ38055.1"/>
    <property type="molecule type" value="Genomic_DNA"/>
</dbReference>
<dbReference type="PANTHER" id="PTHR43881:SF1">
    <property type="entry name" value="GAMMA-GLUTAMYLTRANSPEPTIDASE (AFU_ORTHOLOGUE AFUA_4G13580)"/>
    <property type="match status" value="1"/>
</dbReference>
<evidence type="ECO:0000313" key="1">
    <source>
        <dbReference type="EMBL" id="BCJ38055.1"/>
    </source>
</evidence>
<dbReference type="InterPro" id="IPR043137">
    <property type="entry name" value="GGT_ssub_C"/>
</dbReference>
<dbReference type="RefSeq" id="WP_203964153.1">
    <property type="nucleotide sequence ID" value="NZ_AP023355.1"/>
</dbReference>
<dbReference type="PANTHER" id="PTHR43881">
    <property type="entry name" value="GAMMA-GLUTAMYLTRANSPEPTIDASE (AFU_ORTHOLOGUE AFUA_4G13580)"/>
    <property type="match status" value="1"/>
</dbReference>
<gene>
    <name evidence="1" type="primary">ggt</name>
    <name evidence="1" type="ORF">Athai_55580</name>
</gene>
<proteinExistence type="predicted"/>
<dbReference type="InterPro" id="IPR029055">
    <property type="entry name" value="Ntn_hydrolases_N"/>
</dbReference>
<dbReference type="Pfam" id="PF01019">
    <property type="entry name" value="G_glu_transpept"/>
    <property type="match status" value="1"/>
</dbReference>
<dbReference type="InterPro" id="IPR043138">
    <property type="entry name" value="GGT_lsub"/>
</dbReference>
<name>A0A7R7DUF8_9ACTN</name>
<dbReference type="Gene3D" id="1.10.246.130">
    <property type="match status" value="1"/>
</dbReference>
<dbReference type="InterPro" id="IPR052896">
    <property type="entry name" value="GGT-like_enzyme"/>
</dbReference>